<dbReference type="EMBL" id="PCHA01000018">
    <property type="protein sequence ID" value="PKU95365.1"/>
    <property type="molecule type" value="Genomic_DNA"/>
</dbReference>
<dbReference type="Gene3D" id="2.40.30.200">
    <property type="match status" value="1"/>
</dbReference>
<sequence length="246" mass="27616">MTRITITSDTDTLVLNGNRTWEAGDRRLILKKDGIKGLYGSPNIREKPLDRPQMDGAYWPSRLTQESRTITLDAFAHGLSSVETMNLIDRLNALTGRALTVLVEDSAGRRTLSGWLAADPEPLMLVTQRHFEFALIITCPDPYKYGEWLWQAPQAGRVRVDNTGTAPTWLRFRAVSHITRLHAVWGDAEIEWEGDTGELLLDTRDMIPSTGQITADWALPVHPGKTQLTIQTDCSTLEVGIRPAWR</sequence>
<evidence type="ECO:0000313" key="2">
    <source>
        <dbReference type="Proteomes" id="UP000233722"/>
    </source>
</evidence>
<accession>A0A2N3QTM0</accession>
<reference evidence="1 2" key="1">
    <citation type="submission" date="2017-10" db="EMBL/GenBank/DDBJ databases">
        <title>Bifidobacterium genomics.</title>
        <authorList>
            <person name="Lugli G.A."/>
            <person name="Milani C."/>
            <person name="Mancabelli L."/>
        </authorList>
    </citation>
    <scope>NUCLEOTIDE SEQUENCE [LARGE SCALE GENOMIC DNA]</scope>
    <source>
        <strain evidence="1 2">1747B</strain>
    </source>
</reference>
<name>A0A2N3QTM0_9BIFI</name>
<organism evidence="1 2">
    <name type="scientific">Bifidobacterium pseudolongum subsp. globosum</name>
    <dbReference type="NCBI Taxonomy" id="1690"/>
    <lineage>
        <taxon>Bacteria</taxon>
        <taxon>Bacillati</taxon>
        <taxon>Actinomycetota</taxon>
        <taxon>Actinomycetes</taxon>
        <taxon>Bifidobacteriales</taxon>
        <taxon>Bifidobacteriaceae</taxon>
        <taxon>Bifidobacterium</taxon>
    </lineage>
</organism>
<protein>
    <submittedName>
        <fullName evidence="1">Uncharacterized protein</fullName>
    </submittedName>
</protein>
<dbReference type="RefSeq" id="WP_101430832.1">
    <property type="nucleotide sequence ID" value="NZ_PCHA01000018.1"/>
</dbReference>
<dbReference type="Proteomes" id="UP000233722">
    <property type="component" value="Unassembled WGS sequence"/>
</dbReference>
<comment type="caution">
    <text evidence="1">The sequence shown here is derived from an EMBL/GenBank/DDBJ whole genome shotgun (WGS) entry which is preliminary data.</text>
</comment>
<proteinExistence type="predicted"/>
<dbReference type="AlphaFoldDB" id="A0A2N3QTM0"/>
<evidence type="ECO:0000313" key="1">
    <source>
        <dbReference type="EMBL" id="PKU95365.1"/>
    </source>
</evidence>
<gene>
    <name evidence="1" type="ORF">CQR45_1009</name>
</gene>